<protein>
    <submittedName>
        <fullName evidence="2">Uncharacterized protein</fullName>
    </submittedName>
</protein>
<evidence type="ECO:0000256" key="1">
    <source>
        <dbReference type="SAM" id="Phobius"/>
    </source>
</evidence>
<accession>A0A3G4ZTS3</accession>
<keyword evidence="1" id="KW-0472">Membrane</keyword>
<organism evidence="2">
    <name type="scientific">Edafosvirus sp</name>
    <dbReference type="NCBI Taxonomy" id="2487765"/>
    <lineage>
        <taxon>Viruses</taxon>
        <taxon>Varidnaviria</taxon>
        <taxon>Bamfordvirae</taxon>
        <taxon>Nucleocytoviricota</taxon>
        <taxon>Megaviricetes</taxon>
        <taxon>Imitervirales</taxon>
        <taxon>Mimiviridae</taxon>
        <taxon>Klosneuvirinae</taxon>
    </lineage>
</organism>
<reference evidence="2" key="1">
    <citation type="submission" date="2018-10" db="EMBL/GenBank/DDBJ databases">
        <title>Hidden diversity of soil giant viruses.</title>
        <authorList>
            <person name="Schulz F."/>
            <person name="Alteio L."/>
            <person name="Goudeau D."/>
            <person name="Ryan E.M."/>
            <person name="Malmstrom R.R."/>
            <person name="Blanchard J."/>
            <person name="Woyke T."/>
        </authorList>
    </citation>
    <scope>NUCLEOTIDE SEQUENCE</scope>
    <source>
        <strain evidence="2">EDV1</strain>
    </source>
</reference>
<evidence type="ECO:0000313" key="2">
    <source>
        <dbReference type="EMBL" id="AYV78300.1"/>
    </source>
</evidence>
<proteinExistence type="predicted"/>
<feature type="transmembrane region" description="Helical" evidence="1">
    <location>
        <begin position="40"/>
        <end position="62"/>
    </location>
</feature>
<dbReference type="EMBL" id="MK072074">
    <property type="protein sequence ID" value="AYV78300.1"/>
    <property type="molecule type" value="Genomic_DNA"/>
</dbReference>
<keyword evidence="1" id="KW-1133">Transmembrane helix</keyword>
<keyword evidence="1" id="KW-0812">Transmembrane</keyword>
<gene>
    <name evidence="2" type="ORF">Edafosvirus9_14</name>
</gene>
<sequence>MSAFGLVIHLIILWNYMVSVYESAIKQLKVIPVWKWSPVLLLVAVISLLHTMTPNFILYHCIVPRYEF</sequence>
<name>A0A3G4ZTS3_9VIRU</name>